<dbReference type="EMBL" id="CM035417">
    <property type="protein sequence ID" value="KAH7422317.1"/>
    <property type="molecule type" value="Genomic_DNA"/>
</dbReference>
<name>A0A8T2TGA3_CERRI</name>
<evidence type="ECO:0000313" key="2">
    <source>
        <dbReference type="Proteomes" id="UP000825935"/>
    </source>
</evidence>
<accession>A0A8T2TGA3</accession>
<organism evidence="1 2">
    <name type="scientific">Ceratopteris richardii</name>
    <name type="common">Triangle waterfern</name>
    <dbReference type="NCBI Taxonomy" id="49495"/>
    <lineage>
        <taxon>Eukaryota</taxon>
        <taxon>Viridiplantae</taxon>
        <taxon>Streptophyta</taxon>
        <taxon>Embryophyta</taxon>
        <taxon>Tracheophyta</taxon>
        <taxon>Polypodiopsida</taxon>
        <taxon>Polypodiidae</taxon>
        <taxon>Polypodiales</taxon>
        <taxon>Pteridineae</taxon>
        <taxon>Pteridaceae</taxon>
        <taxon>Parkerioideae</taxon>
        <taxon>Ceratopteris</taxon>
    </lineage>
</organism>
<dbReference type="AlphaFoldDB" id="A0A8T2TGA3"/>
<keyword evidence="2" id="KW-1185">Reference proteome</keyword>
<proteinExistence type="predicted"/>
<evidence type="ECO:0000313" key="1">
    <source>
        <dbReference type="EMBL" id="KAH7422317.1"/>
    </source>
</evidence>
<dbReference type="OrthoDB" id="5596291at2759"/>
<sequence>MLFWLTELPTKRYSMPPYFQMVFGQNAVLSLDFLIPALKVAQEHEWNGHELSSRIFDLERLGETRLRAAAGIYAAKKRQKAYFDPHIKDKRLKEGDLVLVYTLKQHARKLEK</sequence>
<reference evidence="1" key="1">
    <citation type="submission" date="2021-08" db="EMBL/GenBank/DDBJ databases">
        <title>WGS assembly of Ceratopteris richardii.</title>
        <authorList>
            <person name="Marchant D.B."/>
            <person name="Chen G."/>
            <person name="Jenkins J."/>
            <person name="Shu S."/>
            <person name="Leebens-Mack J."/>
            <person name="Grimwood J."/>
            <person name="Schmutz J."/>
            <person name="Soltis P."/>
            <person name="Soltis D."/>
            <person name="Chen Z.-H."/>
        </authorList>
    </citation>
    <scope>NUCLEOTIDE SEQUENCE</scope>
    <source>
        <strain evidence="1">Whitten #5841</strain>
        <tissue evidence="1">Leaf</tissue>
    </source>
</reference>
<gene>
    <name evidence="1" type="ORF">KP509_12G003200</name>
</gene>
<protein>
    <submittedName>
        <fullName evidence="1">Uncharacterized protein</fullName>
    </submittedName>
</protein>
<dbReference type="Proteomes" id="UP000825935">
    <property type="component" value="Chromosome 12"/>
</dbReference>
<comment type="caution">
    <text evidence="1">The sequence shown here is derived from an EMBL/GenBank/DDBJ whole genome shotgun (WGS) entry which is preliminary data.</text>
</comment>